<evidence type="ECO:0000313" key="3">
    <source>
        <dbReference type="Proteomes" id="UP001205311"/>
    </source>
</evidence>
<gene>
    <name evidence="2" type="ORF">LX15_004692</name>
</gene>
<keyword evidence="3" id="KW-1185">Reference proteome</keyword>
<protein>
    <submittedName>
        <fullName evidence="2">Uncharacterized protein</fullName>
    </submittedName>
</protein>
<organism evidence="2 3">
    <name type="scientific">Streptoalloteichus tenebrarius (strain ATCC 17920 / DSM 40477 / JCM 4838 / CBS 697.72 / NBRC 16177 / NCIMB 11028 / NRRL B-12390 / A12253. 1 / ISP 5477)</name>
    <name type="common">Streptomyces tenebrarius</name>
    <dbReference type="NCBI Taxonomy" id="1933"/>
    <lineage>
        <taxon>Bacteria</taxon>
        <taxon>Bacillati</taxon>
        <taxon>Actinomycetota</taxon>
        <taxon>Actinomycetes</taxon>
        <taxon>Pseudonocardiales</taxon>
        <taxon>Pseudonocardiaceae</taxon>
        <taxon>Streptoalloteichus</taxon>
    </lineage>
</organism>
<proteinExistence type="predicted"/>
<dbReference type="EMBL" id="JAMTCP010000034">
    <property type="protein sequence ID" value="MCP2260972.1"/>
    <property type="molecule type" value="Genomic_DNA"/>
</dbReference>
<dbReference type="Proteomes" id="UP001205311">
    <property type="component" value="Unassembled WGS sequence"/>
</dbReference>
<accession>A0ABT1HZL3</accession>
<name>A0ABT1HZL3_STRSD</name>
<reference evidence="2 3" key="1">
    <citation type="submission" date="2022-06" db="EMBL/GenBank/DDBJ databases">
        <title>Genomic Encyclopedia of Archaeal and Bacterial Type Strains, Phase II (KMG-II): from individual species to whole genera.</title>
        <authorList>
            <person name="Goeker M."/>
        </authorList>
    </citation>
    <scope>NUCLEOTIDE SEQUENCE [LARGE SCALE GENOMIC DNA]</scope>
    <source>
        <strain evidence="2 3">DSM 40477</strain>
    </source>
</reference>
<evidence type="ECO:0000256" key="1">
    <source>
        <dbReference type="SAM" id="Coils"/>
    </source>
</evidence>
<keyword evidence="1" id="KW-0175">Coiled coil</keyword>
<comment type="caution">
    <text evidence="2">The sequence shown here is derived from an EMBL/GenBank/DDBJ whole genome shotgun (WGS) entry which is preliminary data.</text>
</comment>
<dbReference type="RefSeq" id="WP_253671815.1">
    <property type="nucleotide sequence ID" value="NZ_JAMTCP010000034.1"/>
</dbReference>
<sequence>MMDQQSFSVSLNEAADIVRLIRENRDLADLVGEALAAGCGDCHGCKGTKGAVAEEMMATLPLATQLMLKRERMRQLQQQIEEAEQQLAAQRPMSQR</sequence>
<feature type="coiled-coil region" evidence="1">
    <location>
        <begin position="66"/>
        <end position="93"/>
    </location>
</feature>
<evidence type="ECO:0000313" key="2">
    <source>
        <dbReference type="EMBL" id="MCP2260972.1"/>
    </source>
</evidence>